<keyword evidence="3 7" id="KW-0813">Transport</keyword>
<feature type="region of interest" description="Disordered" evidence="8">
    <location>
        <begin position="491"/>
        <end position="519"/>
    </location>
</feature>
<dbReference type="InterPro" id="IPR005829">
    <property type="entry name" value="Sugar_transporter_CS"/>
</dbReference>
<feature type="transmembrane region" description="Helical" evidence="9">
    <location>
        <begin position="12"/>
        <end position="34"/>
    </location>
</feature>
<dbReference type="GO" id="GO:0005351">
    <property type="term" value="F:carbohydrate:proton symporter activity"/>
    <property type="evidence" value="ECO:0007669"/>
    <property type="project" value="TreeGrafter"/>
</dbReference>
<dbReference type="GO" id="GO:0016020">
    <property type="term" value="C:membrane"/>
    <property type="evidence" value="ECO:0007669"/>
    <property type="project" value="UniProtKB-SubCell"/>
</dbReference>
<evidence type="ECO:0000256" key="5">
    <source>
        <dbReference type="ARBA" id="ARBA00022989"/>
    </source>
</evidence>
<dbReference type="CDD" id="cd17356">
    <property type="entry name" value="MFS_HXT"/>
    <property type="match status" value="1"/>
</dbReference>
<evidence type="ECO:0000256" key="7">
    <source>
        <dbReference type="RuleBase" id="RU003346"/>
    </source>
</evidence>
<feature type="transmembrane region" description="Helical" evidence="9">
    <location>
        <begin position="260"/>
        <end position="282"/>
    </location>
</feature>
<dbReference type="PANTHER" id="PTHR48022:SF47">
    <property type="entry name" value="MAJOR FACILITATOR SUPERFAMILY (MFS) PROFILE DOMAIN-CONTAINING PROTEIN"/>
    <property type="match status" value="1"/>
</dbReference>
<keyword evidence="12" id="KW-1185">Reference proteome</keyword>
<evidence type="ECO:0000313" key="12">
    <source>
        <dbReference type="Proteomes" id="UP000761534"/>
    </source>
</evidence>
<feature type="transmembrane region" description="Helical" evidence="9">
    <location>
        <begin position="409"/>
        <end position="428"/>
    </location>
</feature>
<organism evidence="11 12">
    <name type="scientific">Trichomonascus ciferrii</name>
    <dbReference type="NCBI Taxonomy" id="44093"/>
    <lineage>
        <taxon>Eukaryota</taxon>
        <taxon>Fungi</taxon>
        <taxon>Dikarya</taxon>
        <taxon>Ascomycota</taxon>
        <taxon>Saccharomycotina</taxon>
        <taxon>Dipodascomycetes</taxon>
        <taxon>Dipodascales</taxon>
        <taxon>Trichomonascaceae</taxon>
        <taxon>Trichomonascus</taxon>
        <taxon>Trichomonascus ciferrii complex</taxon>
    </lineage>
</organism>
<dbReference type="InterPro" id="IPR005828">
    <property type="entry name" value="MFS_sugar_transport-like"/>
</dbReference>
<feature type="transmembrane region" description="Helical" evidence="9">
    <location>
        <begin position="140"/>
        <end position="159"/>
    </location>
</feature>
<dbReference type="InterPro" id="IPR020846">
    <property type="entry name" value="MFS_dom"/>
</dbReference>
<evidence type="ECO:0000256" key="9">
    <source>
        <dbReference type="SAM" id="Phobius"/>
    </source>
</evidence>
<dbReference type="PROSITE" id="PS50850">
    <property type="entry name" value="MFS"/>
    <property type="match status" value="1"/>
</dbReference>
<dbReference type="PROSITE" id="PS00216">
    <property type="entry name" value="SUGAR_TRANSPORT_1"/>
    <property type="match status" value="1"/>
</dbReference>
<name>A0A642VCR3_9ASCO</name>
<reference evidence="11" key="1">
    <citation type="journal article" date="2019" name="G3 (Bethesda)">
        <title>Genome Assemblies of Two Rare Opportunistic Yeast Pathogens: Diutina rugosa (syn. Candida rugosa) and Trichomonascus ciferrii (syn. Candida ciferrii).</title>
        <authorList>
            <person name="Mixao V."/>
            <person name="Saus E."/>
            <person name="Hansen A.P."/>
            <person name="Lass-Florl C."/>
            <person name="Gabaldon T."/>
        </authorList>
    </citation>
    <scope>NUCLEOTIDE SEQUENCE</scope>
    <source>
        <strain evidence="11">CBS 4856</strain>
    </source>
</reference>
<evidence type="ECO:0000256" key="1">
    <source>
        <dbReference type="ARBA" id="ARBA00004141"/>
    </source>
</evidence>
<feature type="transmembrane region" description="Helical" evidence="9">
    <location>
        <begin position="440"/>
        <end position="458"/>
    </location>
</feature>
<feature type="transmembrane region" description="Helical" evidence="9">
    <location>
        <begin position="373"/>
        <end position="397"/>
    </location>
</feature>
<accession>A0A642VCR3</accession>
<comment type="similarity">
    <text evidence="2 7">Belongs to the major facilitator superfamily. Sugar transporter (TC 2.A.1.1) family.</text>
</comment>
<dbReference type="InterPro" id="IPR050360">
    <property type="entry name" value="MFS_Sugar_Transporters"/>
</dbReference>
<dbReference type="Gene3D" id="1.20.1250.20">
    <property type="entry name" value="MFS general substrate transporter like domains"/>
    <property type="match status" value="1"/>
</dbReference>
<dbReference type="InterPro" id="IPR036259">
    <property type="entry name" value="MFS_trans_sf"/>
</dbReference>
<evidence type="ECO:0000256" key="8">
    <source>
        <dbReference type="SAM" id="MobiDB-lite"/>
    </source>
</evidence>
<comment type="caution">
    <text evidence="11">The sequence shown here is derived from an EMBL/GenBank/DDBJ whole genome shotgun (WGS) entry which is preliminary data.</text>
</comment>
<dbReference type="FunFam" id="1.20.1250.20:FF:000026">
    <property type="entry name" value="MFS quinate transporter QutD"/>
    <property type="match status" value="1"/>
</dbReference>
<dbReference type="Pfam" id="PF00083">
    <property type="entry name" value="Sugar_tr"/>
    <property type="match status" value="1"/>
</dbReference>
<feature type="transmembrane region" description="Helical" evidence="9">
    <location>
        <begin position="324"/>
        <end position="347"/>
    </location>
</feature>
<evidence type="ECO:0000313" key="11">
    <source>
        <dbReference type="EMBL" id="KAA8916654.1"/>
    </source>
</evidence>
<keyword evidence="5 9" id="KW-1133">Transmembrane helix</keyword>
<keyword evidence="4 9" id="KW-0812">Transmembrane</keyword>
<feature type="transmembrane region" description="Helical" evidence="9">
    <location>
        <begin position="84"/>
        <end position="104"/>
    </location>
</feature>
<dbReference type="EMBL" id="SWFS01000091">
    <property type="protein sequence ID" value="KAA8916654.1"/>
    <property type="molecule type" value="Genomic_DNA"/>
</dbReference>
<dbReference type="VEuPathDB" id="FungiDB:TRICI_001180"/>
<feature type="transmembrane region" description="Helical" evidence="9">
    <location>
        <begin position="54"/>
        <end position="72"/>
    </location>
</feature>
<proteinExistence type="inferred from homology"/>
<dbReference type="OrthoDB" id="4142200at2759"/>
<protein>
    <recommendedName>
        <fullName evidence="10">Major facilitator superfamily (MFS) profile domain-containing protein</fullName>
    </recommendedName>
</protein>
<evidence type="ECO:0000256" key="4">
    <source>
        <dbReference type="ARBA" id="ARBA00022692"/>
    </source>
</evidence>
<evidence type="ECO:0000256" key="3">
    <source>
        <dbReference type="ARBA" id="ARBA00022448"/>
    </source>
</evidence>
<dbReference type="InterPro" id="IPR003663">
    <property type="entry name" value="Sugar/inositol_transpt"/>
</dbReference>
<feature type="transmembrane region" description="Helical" evidence="9">
    <location>
        <begin position="171"/>
        <end position="191"/>
    </location>
</feature>
<sequence length="519" mass="57519">MQFPKIYNTYFVAMTATIGGALFGFDISSMSATIGTEQYTTYFNNPTSDQQGGITASMPGGSLVGAILAGFVCDRLGRKTTIQFSCILWIIGSILSCAAQNIAMLIVGRFINGLCVGFTSSQVPVYLAEISRHSVRGKIIVIQQLAIEVGILVMFYLGYGLSYVEGTASFRILWGLQMIPGVILFCMMPMLPESPRWLAGKDRWEECNEILGNVHAKGDKDDPLVLAEMLEIRQIVDLEKNYGGASYLALLNKRNWRRTIVGVMTQVWQQLAGGNVMMYYVVYVFQMAGLSGEVNLIASSVQYIIMLVFTFPAMFYVDKIGRRPLLLGGSVGMGAFVFAVGGLLATYGEPVDQVGDNPNIHITLEGQFGPSRGVLVCSYLFTMVYALSWAPVAWVYAPEVFPLYLRSKGMAVAAAGNWAMNFALAYYIPPAMDNIGYKTFIIFGVFCVVMFIHMFFMFPETAQKTLEEIDDLFGPDAQWAFRTRVGRSRIQQEEEEIRRGEKPATEIIEHATEDNSNKV</sequence>
<evidence type="ECO:0000259" key="10">
    <source>
        <dbReference type="PROSITE" id="PS50850"/>
    </source>
</evidence>
<dbReference type="NCBIfam" id="TIGR00879">
    <property type="entry name" value="SP"/>
    <property type="match status" value="1"/>
</dbReference>
<evidence type="ECO:0000256" key="2">
    <source>
        <dbReference type="ARBA" id="ARBA00010992"/>
    </source>
</evidence>
<feature type="domain" description="Major facilitator superfamily (MFS) profile" evidence="10">
    <location>
        <begin position="12"/>
        <end position="462"/>
    </location>
</feature>
<evidence type="ECO:0000256" key="6">
    <source>
        <dbReference type="ARBA" id="ARBA00023136"/>
    </source>
</evidence>
<dbReference type="PANTHER" id="PTHR48022">
    <property type="entry name" value="PLASTIDIC GLUCOSE TRANSPORTER 4"/>
    <property type="match status" value="1"/>
</dbReference>
<dbReference type="PRINTS" id="PR00171">
    <property type="entry name" value="SUGRTRNSPORT"/>
</dbReference>
<dbReference type="PROSITE" id="PS00217">
    <property type="entry name" value="SUGAR_TRANSPORT_2"/>
    <property type="match status" value="1"/>
</dbReference>
<keyword evidence="6 9" id="KW-0472">Membrane</keyword>
<gene>
    <name evidence="11" type="ORF">TRICI_001180</name>
</gene>
<dbReference type="Proteomes" id="UP000761534">
    <property type="component" value="Unassembled WGS sequence"/>
</dbReference>
<feature type="transmembrane region" description="Helical" evidence="9">
    <location>
        <begin position="294"/>
        <end position="317"/>
    </location>
</feature>
<dbReference type="SUPFAM" id="SSF103473">
    <property type="entry name" value="MFS general substrate transporter"/>
    <property type="match status" value="1"/>
</dbReference>
<dbReference type="AlphaFoldDB" id="A0A642VCR3"/>
<comment type="subcellular location">
    <subcellularLocation>
        <location evidence="1">Membrane</location>
        <topology evidence="1">Multi-pass membrane protein</topology>
    </subcellularLocation>
</comment>